<feature type="region of interest" description="Disordered" evidence="1">
    <location>
        <begin position="185"/>
        <end position="207"/>
    </location>
</feature>
<reference evidence="2 3" key="1">
    <citation type="submission" date="2017-09" db="EMBL/GenBank/DDBJ databases">
        <authorList>
            <person name="Ehlers B."/>
            <person name="Leendertz F.H."/>
        </authorList>
    </citation>
    <scope>NUCLEOTIDE SEQUENCE [LARGE SCALE GENOMIC DNA]</scope>
    <source>
        <strain evidence="2 3">CGMCC 1.10978</strain>
    </source>
</reference>
<evidence type="ECO:0000256" key="1">
    <source>
        <dbReference type="SAM" id="MobiDB-lite"/>
    </source>
</evidence>
<proteinExistence type="predicted"/>
<accession>A0A286CYU1</accession>
<organism evidence="2 3">
    <name type="scientific">Pseudoxanthomonas wuyuanensis</name>
    <dbReference type="NCBI Taxonomy" id="1073196"/>
    <lineage>
        <taxon>Bacteria</taxon>
        <taxon>Pseudomonadati</taxon>
        <taxon>Pseudomonadota</taxon>
        <taxon>Gammaproteobacteria</taxon>
        <taxon>Lysobacterales</taxon>
        <taxon>Lysobacteraceae</taxon>
        <taxon>Pseudoxanthomonas</taxon>
    </lineage>
</organism>
<protein>
    <submittedName>
        <fullName evidence="2">Uncharacterized protein</fullName>
    </submittedName>
</protein>
<gene>
    <name evidence="2" type="ORF">SAMN06296416_101702</name>
</gene>
<dbReference type="AlphaFoldDB" id="A0A286CYU1"/>
<dbReference type="OrthoDB" id="8572091at2"/>
<dbReference type="Proteomes" id="UP000219374">
    <property type="component" value="Unassembled WGS sequence"/>
</dbReference>
<dbReference type="EMBL" id="OCND01000001">
    <property type="protein sequence ID" value="SOD51576.1"/>
    <property type="molecule type" value="Genomic_DNA"/>
</dbReference>
<dbReference type="RefSeq" id="WP_097120462.1">
    <property type="nucleotide sequence ID" value="NZ_OCND01000001.1"/>
</dbReference>
<evidence type="ECO:0000313" key="3">
    <source>
        <dbReference type="Proteomes" id="UP000219374"/>
    </source>
</evidence>
<feature type="compositionally biased region" description="Basic and acidic residues" evidence="1">
    <location>
        <begin position="190"/>
        <end position="203"/>
    </location>
</feature>
<name>A0A286CYU1_9GAMM</name>
<sequence>MNRILLVDLGEREHKTREELRGRKLKYESILANKNLDGLNPTQQREYEAIKKTLASDITADPFYQVVAETVTQRPWKELATVNDFIHLYGLLGSQRMMGKLLGELRENEREIAGIAGLLQLDNHVDGTRDKGGLVRHISTAQGEYRANRALFDAAFKQLSTQYLVTVQSQIDAGLIDPDIVGCEWPGDDPGERRDAPSADRPFRPSGSDRVCALSARNVAATVRRMAATGVTANDPWLTSRIQNGYDMQAGVIEGAPISSTEISLPEFDDASDQVAVRENLLGAQAVAFAAHCEDMNMFQVVEKCVDLFRMGLLPISRGKAGDYLYSYLKKSAERMTQNERLDLYRQVLGRNEGDPATPGNPEFKELWLRFIAAVSNFGRQLSVDRMLRTNVPVSVSQEQVRKAGRDLAANLSVHSFGIVRFAAAELQQTILEFRDALSDPELRGCVGARDMWQLIDQVNANYLGGLRNTHQHRTQARSSAVVIRWLANHSDRLAGRYGEVISVNALTNPQMSGSDQPMLNPNDWDLVQACEQWLAVEGVQDASVEQYSQSALSPPIPSRPIGSGNGLPPEARAVLDQAGFSLPGM</sequence>
<keyword evidence="3" id="KW-1185">Reference proteome</keyword>
<evidence type="ECO:0000313" key="2">
    <source>
        <dbReference type="EMBL" id="SOD51576.1"/>
    </source>
</evidence>